<dbReference type="Proteomes" id="UP001221411">
    <property type="component" value="Unassembled WGS sequence"/>
</dbReference>
<dbReference type="CDD" id="cd01651">
    <property type="entry name" value="RT_G2_intron"/>
    <property type="match status" value="1"/>
</dbReference>
<dbReference type="SUPFAM" id="SSF56672">
    <property type="entry name" value="DNA/RNA polymerases"/>
    <property type="match status" value="1"/>
</dbReference>
<comment type="similarity">
    <text evidence="1">Belongs to the bacterial reverse transcriptase family.</text>
</comment>
<keyword evidence="5" id="KW-1185">Reference proteome</keyword>
<gene>
    <name evidence="4" type="ORF">POL67_41515</name>
</gene>
<dbReference type="GO" id="GO:0003964">
    <property type="term" value="F:RNA-directed DNA polymerase activity"/>
    <property type="evidence" value="ECO:0007669"/>
    <property type="project" value="UniProtKB-KW"/>
</dbReference>
<dbReference type="InterPro" id="IPR043502">
    <property type="entry name" value="DNA/RNA_pol_sf"/>
</dbReference>
<keyword evidence="4" id="KW-0548">Nucleotidyltransferase</keyword>
<name>A0ABT5F2Q5_9BACT</name>
<evidence type="ECO:0000256" key="1">
    <source>
        <dbReference type="ARBA" id="ARBA00034120"/>
    </source>
</evidence>
<dbReference type="RefSeq" id="WP_271926593.1">
    <property type="nucleotide sequence ID" value="NZ_JAQNDO010000001.1"/>
</dbReference>
<evidence type="ECO:0000256" key="2">
    <source>
        <dbReference type="SAM" id="MobiDB-lite"/>
    </source>
</evidence>
<dbReference type="InterPro" id="IPR000477">
    <property type="entry name" value="RT_dom"/>
</dbReference>
<dbReference type="PANTHER" id="PTHR34047:SF8">
    <property type="entry name" value="PROTEIN YKFC"/>
    <property type="match status" value="1"/>
</dbReference>
<evidence type="ECO:0000259" key="3">
    <source>
        <dbReference type="Pfam" id="PF00078"/>
    </source>
</evidence>
<protein>
    <submittedName>
        <fullName evidence="4">Reverse transcriptase domain-containing protein</fullName>
    </submittedName>
</protein>
<dbReference type="Pfam" id="PF00078">
    <property type="entry name" value="RVT_1"/>
    <property type="match status" value="1"/>
</dbReference>
<sequence length="375" mass="41714">MGEEIVRRETGWKMRMKEPYIEGVATHDDPESCVSARKGDGEAFDRGTGGLGIEPRNQLVRGAYAVISGGRQHEGERQRELLTGPARSETPRTPGIFQHGNREILSLPGEHGAPGRSRKANGRTLETHGEGKSDGLVVPKKLPNNVASAAAEVVEGRGPAKGNTDQQNAPRTQGRTSAPSALDRVRRAAKKDRSARFTALFHYVTVDRLRDAFQLLERKAAPGIDGVSWKQYGVDLEARLWDLHERLHRGAYRARPSRRVYIPKADGRQRPLGIAAVEDKIVQRTIVEVMNAIYEQDFLGFSYGFRPGRSQHQALDALYVGIHRKKVNYVLDADIRGFFGAPGQAWRFQRVKLPLRQGEEPPHRESSLALVEVTT</sequence>
<evidence type="ECO:0000313" key="4">
    <source>
        <dbReference type="EMBL" id="MDC0747884.1"/>
    </source>
</evidence>
<evidence type="ECO:0000313" key="5">
    <source>
        <dbReference type="Proteomes" id="UP001221411"/>
    </source>
</evidence>
<feature type="region of interest" description="Disordered" evidence="2">
    <location>
        <begin position="106"/>
        <end position="139"/>
    </location>
</feature>
<feature type="compositionally biased region" description="Polar residues" evidence="2">
    <location>
        <begin position="163"/>
        <end position="179"/>
    </location>
</feature>
<dbReference type="PANTHER" id="PTHR34047">
    <property type="entry name" value="NUCLEAR INTRON MATURASE 1, MITOCHONDRIAL-RELATED"/>
    <property type="match status" value="1"/>
</dbReference>
<keyword evidence="4" id="KW-0808">Transferase</keyword>
<feature type="domain" description="Reverse transcriptase" evidence="3">
    <location>
        <begin position="262"/>
        <end position="339"/>
    </location>
</feature>
<comment type="caution">
    <text evidence="4">The sequence shown here is derived from an EMBL/GenBank/DDBJ whole genome shotgun (WGS) entry which is preliminary data.</text>
</comment>
<feature type="region of interest" description="Disordered" evidence="2">
    <location>
        <begin position="151"/>
        <end position="182"/>
    </location>
</feature>
<dbReference type="EMBL" id="JAQNDO010000001">
    <property type="protein sequence ID" value="MDC0747884.1"/>
    <property type="molecule type" value="Genomic_DNA"/>
</dbReference>
<organism evidence="4 5">
    <name type="scientific">Polyangium mundeleinium</name>
    <dbReference type="NCBI Taxonomy" id="2995306"/>
    <lineage>
        <taxon>Bacteria</taxon>
        <taxon>Pseudomonadati</taxon>
        <taxon>Myxococcota</taxon>
        <taxon>Polyangia</taxon>
        <taxon>Polyangiales</taxon>
        <taxon>Polyangiaceae</taxon>
        <taxon>Polyangium</taxon>
    </lineage>
</organism>
<accession>A0ABT5F2Q5</accession>
<reference evidence="4 5" key="1">
    <citation type="submission" date="2022-11" db="EMBL/GenBank/DDBJ databases">
        <title>Minimal conservation of predation-associated metabolite biosynthetic gene clusters underscores biosynthetic potential of Myxococcota including descriptions for ten novel species: Archangium lansinium sp. nov., Myxococcus landrumus sp. nov., Nannocystis bai.</title>
        <authorList>
            <person name="Ahearne A."/>
            <person name="Stevens C."/>
            <person name="Dowd S."/>
        </authorList>
    </citation>
    <scope>NUCLEOTIDE SEQUENCE [LARGE SCALE GENOMIC DNA]</scope>
    <source>
        <strain evidence="4 5">RJM3</strain>
    </source>
</reference>
<dbReference type="InterPro" id="IPR051083">
    <property type="entry name" value="GrpII_Intron_Splice-Mob/Def"/>
</dbReference>
<keyword evidence="4" id="KW-0695">RNA-directed DNA polymerase</keyword>
<proteinExistence type="inferred from homology"/>